<name>A0A1X2IAZ3_9FUNG</name>
<organism evidence="2 3">
    <name type="scientific">Absidia repens</name>
    <dbReference type="NCBI Taxonomy" id="90262"/>
    <lineage>
        <taxon>Eukaryota</taxon>
        <taxon>Fungi</taxon>
        <taxon>Fungi incertae sedis</taxon>
        <taxon>Mucoromycota</taxon>
        <taxon>Mucoromycotina</taxon>
        <taxon>Mucoromycetes</taxon>
        <taxon>Mucorales</taxon>
        <taxon>Cunninghamellaceae</taxon>
        <taxon>Absidia</taxon>
    </lineage>
</organism>
<evidence type="ECO:0000256" key="1">
    <source>
        <dbReference type="SAM" id="MobiDB-lite"/>
    </source>
</evidence>
<reference evidence="2 3" key="1">
    <citation type="submission" date="2016-07" db="EMBL/GenBank/DDBJ databases">
        <title>Pervasive Adenine N6-methylation of Active Genes in Fungi.</title>
        <authorList>
            <consortium name="DOE Joint Genome Institute"/>
            <person name="Mondo S.J."/>
            <person name="Dannebaum R.O."/>
            <person name="Kuo R.C."/>
            <person name="Labutti K."/>
            <person name="Haridas S."/>
            <person name="Kuo A."/>
            <person name="Salamov A."/>
            <person name="Ahrendt S.R."/>
            <person name="Lipzen A."/>
            <person name="Sullivan W."/>
            <person name="Andreopoulos W.B."/>
            <person name="Clum A."/>
            <person name="Lindquist E."/>
            <person name="Daum C."/>
            <person name="Ramamoorthy G.K."/>
            <person name="Gryganskyi A."/>
            <person name="Culley D."/>
            <person name="Magnuson J.K."/>
            <person name="James T.Y."/>
            <person name="O'Malley M.A."/>
            <person name="Stajich J.E."/>
            <person name="Spatafora J.W."/>
            <person name="Visel A."/>
            <person name="Grigoriev I.V."/>
        </authorList>
    </citation>
    <scope>NUCLEOTIDE SEQUENCE [LARGE SCALE GENOMIC DNA]</scope>
    <source>
        <strain evidence="2 3">NRRL 1336</strain>
    </source>
</reference>
<dbReference type="OrthoDB" id="9049620at2759"/>
<keyword evidence="3" id="KW-1185">Reference proteome</keyword>
<comment type="caution">
    <text evidence="2">The sequence shown here is derived from an EMBL/GenBank/DDBJ whole genome shotgun (WGS) entry which is preliminary data.</text>
</comment>
<accession>A0A1X2IAZ3</accession>
<evidence type="ECO:0000313" key="3">
    <source>
        <dbReference type="Proteomes" id="UP000193560"/>
    </source>
</evidence>
<feature type="region of interest" description="Disordered" evidence="1">
    <location>
        <begin position="170"/>
        <end position="236"/>
    </location>
</feature>
<feature type="compositionally biased region" description="Polar residues" evidence="1">
    <location>
        <begin position="174"/>
        <end position="199"/>
    </location>
</feature>
<evidence type="ECO:0000313" key="2">
    <source>
        <dbReference type="EMBL" id="ORZ13106.1"/>
    </source>
</evidence>
<feature type="compositionally biased region" description="Low complexity" evidence="1">
    <location>
        <begin position="212"/>
        <end position="229"/>
    </location>
</feature>
<gene>
    <name evidence="2" type="ORF">BCR42DRAFT_419194</name>
</gene>
<sequence>MDSSTDSSMDEMALFHQMFNNNYLSVTAAENNVQNTPSYPTTIMNDNNRNTTDLSSHNPTISLHTNSAIQEPQSLKTETGLSTMPSTVTNVIPPPQSPLPPTSTSIQPPSSSAVAPKRSTNGKIIRYSKNKQLAHGALRMYRQRSSSGSSLTTEAILHALHIANKQEDDKDVNMVTSTGTPPISMSTSLPTYSNANAATPTEPVHTSRRRQSTSSSKSISSPPTTTTTPANNNQLSYSFKNLDDVTKFLEELPPIVEGSPFLSPSHHGRKSGIIKAKGHSNSGDRFGKPKSADSGDGPNKRQQKAAISSNSNNNKNSNDHETTTTTVMEITNNNGVDGTQTTSSRPMYVLASTLLSKHTRGH</sequence>
<proteinExistence type="predicted"/>
<dbReference type="EMBL" id="MCGE01000017">
    <property type="protein sequence ID" value="ORZ13106.1"/>
    <property type="molecule type" value="Genomic_DNA"/>
</dbReference>
<feature type="region of interest" description="Disordered" evidence="1">
    <location>
        <begin position="257"/>
        <end position="321"/>
    </location>
</feature>
<protein>
    <submittedName>
        <fullName evidence="2">Uncharacterized protein</fullName>
    </submittedName>
</protein>
<feature type="compositionally biased region" description="Basic residues" evidence="1">
    <location>
        <begin position="266"/>
        <end position="278"/>
    </location>
</feature>
<feature type="compositionally biased region" description="Low complexity" evidence="1">
    <location>
        <begin position="102"/>
        <end position="112"/>
    </location>
</feature>
<dbReference type="AlphaFoldDB" id="A0A1X2IAZ3"/>
<dbReference type="Proteomes" id="UP000193560">
    <property type="component" value="Unassembled WGS sequence"/>
</dbReference>
<dbReference type="STRING" id="90262.A0A1X2IAZ3"/>
<feature type="region of interest" description="Disordered" evidence="1">
    <location>
        <begin position="93"/>
        <end position="122"/>
    </location>
</feature>